<gene>
    <name evidence="1" type="ORF">CYMTET_50117</name>
</gene>
<name>A0AAE0BNT4_9CHLO</name>
<feature type="non-terminal residue" evidence="1">
    <location>
        <position position="1"/>
    </location>
</feature>
<proteinExistence type="predicted"/>
<accession>A0AAE0BNT4</accession>
<protein>
    <submittedName>
        <fullName evidence="1">Uncharacterized protein</fullName>
    </submittedName>
</protein>
<dbReference type="EMBL" id="LGRX02033764">
    <property type="protein sequence ID" value="KAK3239998.1"/>
    <property type="molecule type" value="Genomic_DNA"/>
</dbReference>
<dbReference type="AlphaFoldDB" id="A0AAE0BNT4"/>
<comment type="caution">
    <text evidence="1">The sequence shown here is derived from an EMBL/GenBank/DDBJ whole genome shotgun (WGS) entry which is preliminary data.</text>
</comment>
<reference evidence="1 2" key="1">
    <citation type="journal article" date="2015" name="Genome Biol. Evol.">
        <title>Comparative Genomics of a Bacterivorous Green Alga Reveals Evolutionary Causalities and Consequences of Phago-Mixotrophic Mode of Nutrition.</title>
        <authorList>
            <person name="Burns J.A."/>
            <person name="Paasch A."/>
            <person name="Narechania A."/>
            <person name="Kim E."/>
        </authorList>
    </citation>
    <scope>NUCLEOTIDE SEQUENCE [LARGE SCALE GENOMIC DNA]</scope>
    <source>
        <strain evidence="1 2">PLY_AMNH</strain>
    </source>
</reference>
<evidence type="ECO:0000313" key="2">
    <source>
        <dbReference type="Proteomes" id="UP001190700"/>
    </source>
</evidence>
<organism evidence="1 2">
    <name type="scientific">Cymbomonas tetramitiformis</name>
    <dbReference type="NCBI Taxonomy" id="36881"/>
    <lineage>
        <taxon>Eukaryota</taxon>
        <taxon>Viridiplantae</taxon>
        <taxon>Chlorophyta</taxon>
        <taxon>Pyramimonadophyceae</taxon>
        <taxon>Pyramimonadales</taxon>
        <taxon>Pyramimonadaceae</taxon>
        <taxon>Cymbomonas</taxon>
    </lineage>
</organism>
<keyword evidence="2" id="KW-1185">Reference proteome</keyword>
<sequence>PAWLTKEYEALSQHSGTPASRAEKSLLAHIKKTYPTAQVEYALLVDGFDLDLYFPELKVNVEVDGAAVHGKTNSKQNHWLFIRVFDVIACRGGIGLLELLVSPEYF</sequence>
<dbReference type="Proteomes" id="UP001190700">
    <property type="component" value="Unassembled WGS sequence"/>
</dbReference>
<evidence type="ECO:0000313" key="1">
    <source>
        <dbReference type="EMBL" id="KAK3239998.1"/>
    </source>
</evidence>